<evidence type="ECO:0000313" key="1">
    <source>
        <dbReference type="EMBL" id="WAN69966.1"/>
    </source>
</evidence>
<dbReference type="Proteomes" id="UP000176944">
    <property type="component" value="Chromosome"/>
</dbReference>
<sequence length="51" mass="5498">MHSCLLPSALLSALSITIQPDMILPLTSYDFTTPYSLLPTPCSLKTCTSPN</sequence>
<accession>A0A9Q9UWJ8</accession>
<reference evidence="1" key="1">
    <citation type="journal article" date="2017" name="Proc. Natl. Acad. Sci. U.S.A.">
        <title>Comparative genomics uncovers the prolific and distinctive metabolic potential of the cyanobacterial genus Moorea.</title>
        <authorList>
            <person name="Leao T."/>
            <person name="Castelao G."/>
            <person name="Korobeynikov A."/>
            <person name="Monroe E.A."/>
            <person name="Podell S."/>
            <person name="Glukhov E."/>
            <person name="Allen E.E."/>
            <person name="Gerwick W.H."/>
            <person name="Gerwick L."/>
        </authorList>
    </citation>
    <scope>NUCLEOTIDE SEQUENCE</scope>
    <source>
        <strain evidence="1">JHB</strain>
    </source>
</reference>
<dbReference type="EMBL" id="CP017708">
    <property type="protein sequence ID" value="WAN69966.1"/>
    <property type="molecule type" value="Genomic_DNA"/>
</dbReference>
<reference evidence="1" key="2">
    <citation type="submission" date="2022-10" db="EMBL/GenBank/DDBJ databases">
        <authorList>
            <person name="Ngo T.-E."/>
        </authorList>
    </citation>
    <scope>NUCLEOTIDE SEQUENCE</scope>
    <source>
        <strain evidence="1">JHB</strain>
    </source>
</reference>
<name>A0A9Q9UWJ8_MOOP1</name>
<protein>
    <submittedName>
        <fullName evidence="1">Uncharacterized protein</fullName>
    </submittedName>
</protein>
<dbReference type="AlphaFoldDB" id="A0A9Q9UWJ8"/>
<proteinExistence type="predicted"/>
<gene>
    <name evidence="1" type="ORF">BJP36_38475</name>
</gene>
<organism evidence="1">
    <name type="scientific">Moorena producens (strain JHB)</name>
    <dbReference type="NCBI Taxonomy" id="1454205"/>
    <lineage>
        <taxon>Bacteria</taxon>
        <taxon>Bacillati</taxon>
        <taxon>Cyanobacteriota</taxon>
        <taxon>Cyanophyceae</taxon>
        <taxon>Coleofasciculales</taxon>
        <taxon>Coleofasciculaceae</taxon>
        <taxon>Moorena</taxon>
    </lineage>
</organism>